<reference evidence="2" key="2">
    <citation type="submission" date="2023-04" db="EMBL/GenBank/DDBJ databases">
        <authorList>
            <person name="Bruccoleri R.E."/>
            <person name="Oakeley E.J."/>
            <person name="Faust A.-M."/>
            <person name="Dessus-Babus S."/>
            <person name="Altorfer M."/>
            <person name="Burckhardt D."/>
            <person name="Oertli M."/>
            <person name="Naumann U."/>
            <person name="Petersen F."/>
            <person name="Wong J."/>
        </authorList>
    </citation>
    <scope>NUCLEOTIDE SEQUENCE</scope>
    <source>
        <strain evidence="2">GSM-AAB239-AS_SAM_17_03QT</strain>
        <tissue evidence="2">Leaf</tissue>
    </source>
</reference>
<reference evidence="2" key="1">
    <citation type="journal article" date="2023" name="GigaByte">
        <title>Genome assembly of the bearded iris, Iris pallida Lam.</title>
        <authorList>
            <person name="Bruccoleri R.E."/>
            <person name="Oakeley E.J."/>
            <person name="Faust A.M.E."/>
            <person name="Altorfer M."/>
            <person name="Dessus-Babus S."/>
            <person name="Burckhardt D."/>
            <person name="Oertli M."/>
            <person name="Naumann U."/>
            <person name="Petersen F."/>
            <person name="Wong J."/>
        </authorList>
    </citation>
    <scope>NUCLEOTIDE SEQUENCE</scope>
    <source>
        <strain evidence="2">GSM-AAB239-AS_SAM_17_03QT</strain>
    </source>
</reference>
<keyword evidence="2" id="KW-0675">Receptor</keyword>
<comment type="caution">
    <text evidence="2">The sequence shown here is derived from an EMBL/GenBank/DDBJ whole genome shotgun (WGS) entry which is preliminary data.</text>
</comment>
<protein>
    <submittedName>
        <fullName evidence="2">Proline-rich receptor-like protein kinase PERK3</fullName>
    </submittedName>
</protein>
<accession>A0AAX6F5T0</accession>
<dbReference type="Proteomes" id="UP001140949">
    <property type="component" value="Unassembled WGS sequence"/>
</dbReference>
<sequence length="137" mass="14330">MRGLGSRWCYERGVGQRGRSLTATRPQPGTEEDEVAESYQGLRSTQEGRGTAASLATVLGQNEWVADLEETPRAGGGVAVQGGGDGSSEFEGDFSGVSDGHSGVRGGRGSGGVCEFTFGEFFWVFRRGCGVCVGKGR</sequence>
<gene>
    <name evidence="2" type="ORF">M6B38_153190</name>
</gene>
<keyword evidence="3" id="KW-1185">Reference proteome</keyword>
<dbReference type="GO" id="GO:0016301">
    <property type="term" value="F:kinase activity"/>
    <property type="evidence" value="ECO:0007669"/>
    <property type="project" value="UniProtKB-KW"/>
</dbReference>
<evidence type="ECO:0000256" key="1">
    <source>
        <dbReference type="SAM" id="MobiDB-lite"/>
    </source>
</evidence>
<evidence type="ECO:0000313" key="2">
    <source>
        <dbReference type="EMBL" id="KAJ6811543.1"/>
    </source>
</evidence>
<dbReference type="EMBL" id="JANAVB010031617">
    <property type="protein sequence ID" value="KAJ6811543.1"/>
    <property type="molecule type" value="Genomic_DNA"/>
</dbReference>
<feature type="region of interest" description="Disordered" evidence="1">
    <location>
        <begin position="70"/>
        <end position="107"/>
    </location>
</feature>
<keyword evidence="2" id="KW-0808">Transferase</keyword>
<proteinExistence type="predicted"/>
<organism evidence="2 3">
    <name type="scientific">Iris pallida</name>
    <name type="common">Sweet iris</name>
    <dbReference type="NCBI Taxonomy" id="29817"/>
    <lineage>
        <taxon>Eukaryota</taxon>
        <taxon>Viridiplantae</taxon>
        <taxon>Streptophyta</taxon>
        <taxon>Embryophyta</taxon>
        <taxon>Tracheophyta</taxon>
        <taxon>Spermatophyta</taxon>
        <taxon>Magnoliopsida</taxon>
        <taxon>Liliopsida</taxon>
        <taxon>Asparagales</taxon>
        <taxon>Iridaceae</taxon>
        <taxon>Iridoideae</taxon>
        <taxon>Irideae</taxon>
        <taxon>Iris</taxon>
    </lineage>
</organism>
<name>A0AAX6F5T0_IRIPA</name>
<keyword evidence="2" id="KW-0418">Kinase</keyword>
<dbReference type="AlphaFoldDB" id="A0AAX6F5T0"/>
<feature type="compositionally biased region" description="Low complexity" evidence="1">
    <location>
        <begin position="87"/>
        <end position="101"/>
    </location>
</feature>
<feature type="compositionally biased region" description="Gly residues" evidence="1">
    <location>
        <begin position="74"/>
        <end position="86"/>
    </location>
</feature>
<evidence type="ECO:0000313" key="3">
    <source>
        <dbReference type="Proteomes" id="UP001140949"/>
    </source>
</evidence>
<feature type="region of interest" description="Disordered" evidence="1">
    <location>
        <begin position="15"/>
        <end position="50"/>
    </location>
</feature>